<comment type="catalytic activity">
    <reaction evidence="7">
        <text>3-phosphoshikimate + phosphoenolpyruvate = 5-O-(1-carboxyvinyl)-3-phosphoshikimate + phosphate</text>
        <dbReference type="Rhea" id="RHEA:21256"/>
        <dbReference type="ChEBI" id="CHEBI:43474"/>
        <dbReference type="ChEBI" id="CHEBI:57701"/>
        <dbReference type="ChEBI" id="CHEBI:58702"/>
        <dbReference type="ChEBI" id="CHEBI:145989"/>
        <dbReference type="EC" id="2.5.1.19"/>
    </reaction>
    <physiologicalReaction direction="left-to-right" evidence="7">
        <dbReference type="Rhea" id="RHEA:21257"/>
    </physiologicalReaction>
</comment>
<feature type="binding site" evidence="8">
    <location>
        <position position="177"/>
    </location>
    <ligand>
        <name>phosphoenolpyruvate</name>
        <dbReference type="ChEBI" id="CHEBI:58702"/>
    </ligand>
</feature>
<dbReference type="HAMAP" id="MF_00210">
    <property type="entry name" value="EPSP_synth"/>
    <property type="match status" value="1"/>
</dbReference>
<evidence type="ECO:0000256" key="1">
    <source>
        <dbReference type="ARBA" id="ARBA00004811"/>
    </source>
</evidence>
<dbReference type="SUPFAM" id="SSF55205">
    <property type="entry name" value="EPT/RTPC-like"/>
    <property type="match status" value="1"/>
</dbReference>
<keyword evidence="4 8" id="KW-0028">Amino-acid biosynthesis</keyword>
<keyword evidence="5 8" id="KW-0808">Transferase</keyword>
<feature type="binding site" evidence="8">
    <location>
        <position position="101"/>
    </location>
    <ligand>
        <name>phosphoenolpyruvate</name>
        <dbReference type="ChEBI" id="CHEBI:58702"/>
    </ligand>
</feature>
<dbReference type="GO" id="GO:0009423">
    <property type="term" value="P:chorismate biosynthetic process"/>
    <property type="evidence" value="ECO:0007669"/>
    <property type="project" value="UniProtKB-UniRule"/>
</dbReference>
<feature type="binding site" evidence="8">
    <location>
        <position position="350"/>
    </location>
    <ligand>
        <name>phosphoenolpyruvate</name>
        <dbReference type="ChEBI" id="CHEBI:58702"/>
    </ligand>
</feature>
<feature type="binding site" evidence="8">
    <location>
        <position position="33"/>
    </location>
    <ligand>
        <name>3-phosphoshikimate</name>
        <dbReference type="ChEBI" id="CHEBI:145989"/>
    </ligand>
</feature>
<dbReference type="FunFam" id="3.65.10.10:FF:000011">
    <property type="entry name" value="3-phosphoshikimate 1-carboxyvinyltransferase"/>
    <property type="match status" value="1"/>
</dbReference>
<feature type="binding site" evidence="8">
    <location>
        <position position="32"/>
    </location>
    <ligand>
        <name>3-phosphoshikimate</name>
        <dbReference type="ChEBI" id="CHEBI:145989"/>
    </ligand>
</feature>
<feature type="binding site" evidence="8">
    <location>
        <position position="32"/>
    </location>
    <ligand>
        <name>phosphoenolpyruvate</name>
        <dbReference type="ChEBI" id="CHEBI:58702"/>
    </ligand>
</feature>
<evidence type="ECO:0000313" key="12">
    <source>
        <dbReference type="Proteomes" id="UP000198217"/>
    </source>
</evidence>
<feature type="binding site" evidence="8">
    <location>
        <position position="319"/>
    </location>
    <ligand>
        <name>3-phosphoshikimate</name>
        <dbReference type="ChEBI" id="CHEBI:145989"/>
    </ligand>
</feature>
<evidence type="ECO:0000256" key="5">
    <source>
        <dbReference type="ARBA" id="ARBA00022679"/>
    </source>
</evidence>
<dbReference type="InterPro" id="IPR006264">
    <property type="entry name" value="EPSP_synthase"/>
</dbReference>
<evidence type="ECO:0000256" key="3">
    <source>
        <dbReference type="ARBA" id="ARBA00022490"/>
    </source>
</evidence>
<feature type="binding site" evidence="8">
    <location>
        <position position="175"/>
    </location>
    <ligand>
        <name>3-phosphoshikimate</name>
        <dbReference type="ChEBI" id="CHEBI:145989"/>
    </ligand>
</feature>
<comment type="caution">
    <text evidence="8">Lacks conserved residue(s) required for the propagation of feature annotation.</text>
</comment>
<dbReference type="InterPro" id="IPR036968">
    <property type="entry name" value="Enolpyruvate_Tfrase_sf"/>
</dbReference>
<dbReference type="RefSeq" id="WP_088992095.1">
    <property type="nucleotide sequence ID" value="NZ_LT607750.1"/>
</dbReference>
<dbReference type="GO" id="GO:0005737">
    <property type="term" value="C:cytoplasm"/>
    <property type="evidence" value="ECO:0007669"/>
    <property type="project" value="UniProtKB-SubCell"/>
</dbReference>
<dbReference type="InterPro" id="IPR001986">
    <property type="entry name" value="Enolpyruvate_Tfrase_dom"/>
</dbReference>
<evidence type="ECO:0000256" key="8">
    <source>
        <dbReference type="HAMAP-Rule" id="MF_00210"/>
    </source>
</evidence>
<keyword evidence="12" id="KW-1185">Reference proteome</keyword>
<dbReference type="NCBIfam" id="TIGR01356">
    <property type="entry name" value="aroA"/>
    <property type="match status" value="1"/>
</dbReference>
<protein>
    <recommendedName>
        <fullName evidence="8">3-phosphoshikimate 1-carboxyvinyltransferase</fullName>
        <ecNumber evidence="8">2.5.1.19</ecNumber>
    </recommendedName>
    <alternativeName>
        <fullName evidence="8">5-enolpyruvylshikimate-3-phosphate synthase</fullName>
        <shortName evidence="8">EPSP synthase</shortName>
        <shortName evidence="8">EPSPS</shortName>
    </alternativeName>
</protein>
<proteinExistence type="inferred from homology"/>
<evidence type="ECO:0000256" key="9">
    <source>
        <dbReference type="SAM" id="MobiDB-lite"/>
    </source>
</evidence>
<dbReference type="PIRSF" id="PIRSF000505">
    <property type="entry name" value="EPSPS"/>
    <property type="match status" value="1"/>
</dbReference>
<evidence type="ECO:0000256" key="2">
    <source>
        <dbReference type="ARBA" id="ARBA00009948"/>
    </source>
</evidence>
<keyword evidence="3 8" id="KW-0963">Cytoplasm</keyword>
<dbReference type="CDD" id="cd01556">
    <property type="entry name" value="EPSP_synthase"/>
    <property type="match status" value="1"/>
</dbReference>
<organism evidence="11 12">
    <name type="scientific">Micromonospora echinaurantiaca</name>
    <dbReference type="NCBI Taxonomy" id="47857"/>
    <lineage>
        <taxon>Bacteria</taxon>
        <taxon>Bacillati</taxon>
        <taxon>Actinomycetota</taxon>
        <taxon>Actinomycetes</taxon>
        <taxon>Micromonosporales</taxon>
        <taxon>Micromonosporaceae</taxon>
        <taxon>Micromonospora</taxon>
    </lineage>
</organism>
<feature type="binding site" evidence="8">
    <location>
        <position position="346"/>
    </location>
    <ligand>
        <name>3-phosphoshikimate</name>
        <dbReference type="ChEBI" id="CHEBI:145989"/>
    </ligand>
</feature>
<feature type="binding site" evidence="8">
    <location>
        <position position="177"/>
    </location>
    <ligand>
        <name>3-phosphoshikimate</name>
        <dbReference type="ChEBI" id="CHEBI:145989"/>
    </ligand>
</feature>
<dbReference type="EMBL" id="LT607750">
    <property type="protein sequence ID" value="SCG36471.1"/>
    <property type="molecule type" value="Genomic_DNA"/>
</dbReference>
<dbReference type="Gene3D" id="3.65.10.10">
    <property type="entry name" value="Enolpyruvate transferase domain"/>
    <property type="match status" value="2"/>
</dbReference>
<name>A0A1C5GTK7_9ACTN</name>
<sequence>MGNLTATRPPQPWTAPTASDPVAASVRLPGSKSMTARALVLSALASGPSTLAGPLRARDTELMAAGLRAMGAHMSISDDDRWLVRPHRLVGPAHVDVGLAGTVMRFVPPVAGLADGRITFDGDPQARIRPLGPLIGALRSLGVRIDTPPTGSLPLTVLGSGRVAGGEVVIDASASSQLVSGLLLAAPRFDRGVVVRHVGPPVPSAPHLRMTVQMLRAAGAAVDDTTPDVWTVEPGPLTGRGWTIEPDLSGAVPFFAAALVTGGEVTLQGWPRSSAQPVERLRELLQLMGGEVTLSTAGLTVRGTGVVHGLDADLSDVSELTPALAALAMLADSPSRFTGVAHIRGHETDRIAALAREFSALGADLTESHDGLEIRPRPLRGGVFRTYADHRMAHAAAVAGLAVPGIELDDVACTSKTMPEFPALWSAMVTGKS</sequence>
<comment type="subunit">
    <text evidence="8">Monomer.</text>
</comment>
<keyword evidence="6 8" id="KW-0057">Aromatic amino acid biosynthesis</keyword>
<feature type="binding site" evidence="8">
    <location>
        <position position="391"/>
    </location>
    <ligand>
        <name>phosphoenolpyruvate</name>
        <dbReference type="ChEBI" id="CHEBI:58702"/>
    </ligand>
</feature>
<evidence type="ECO:0000259" key="10">
    <source>
        <dbReference type="Pfam" id="PF00275"/>
    </source>
</evidence>
<feature type="binding site" evidence="8">
    <location>
        <position position="176"/>
    </location>
    <ligand>
        <name>3-phosphoshikimate</name>
        <dbReference type="ChEBI" id="CHEBI:145989"/>
    </ligand>
</feature>
<evidence type="ECO:0000256" key="6">
    <source>
        <dbReference type="ARBA" id="ARBA00023141"/>
    </source>
</evidence>
<feature type="active site" description="Proton acceptor" evidence="8">
    <location>
        <position position="319"/>
    </location>
</feature>
<dbReference type="GO" id="GO:0008652">
    <property type="term" value="P:amino acid biosynthetic process"/>
    <property type="evidence" value="ECO:0007669"/>
    <property type="project" value="UniProtKB-KW"/>
</dbReference>
<dbReference type="PROSITE" id="PS00104">
    <property type="entry name" value="EPSP_SYNTHASE_1"/>
    <property type="match status" value="1"/>
</dbReference>
<feature type="binding site" evidence="8">
    <location>
        <position position="37"/>
    </location>
    <ligand>
        <name>3-phosphoshikimate</name>
        <dbReference type="ChEBI" id="CHEBI:145989"/>
    </ligand>
</feature>
<dbReference type="UniPathway" id="UPA00053">
    <property type="reaction ID" value="UER00089"/>
</dbReference>
<feature type="region of interest" description="Disordered" evidence="9">
    <location>
        <begin position="1"/>
        <end position="20"/>
    </location>
</feature>
<dbReference type="InterPro" id="IPR023193">
    <property type="entry name" value="EPSP_synthase_CS"/>
</dbReference>
<dbReference type="Pfam" id="PF00275">
    <property type="entry name" value="EPSP_synthase"/>
    <property type="match status" value="1"/>
</dbReference>
<reference evidence="11 12" key="1">
    <citation type="submission" date="2016-06" db="EMBL/GenBank/DDBJ databases">
        <authorList>
            <person name="Kjaerup R.B."/>
            <person name="Dalgaard T.S."/>
            <person name="Juul-Madsen H.R."/>
        </authorList>
    </citation>
    <scope>NUCLEOTIDE SEQUENCE [LARGE SCALE GENOMIC DNA]</scope>
    <source>
        <strain evidence="11 12">DSM 43904</strain>
    </source>
</reference>
<dbReference type="GO" id="GO:0003866">
    <property type="term" value="F:3-phosphoshikimate 1-carboxyvinyltransferase activity"/>
    <property type="evidence" value="ECO:0007669"/>
    <property type="project" value="UniProtKB-UniRule"/>
</dbReference>
<evidence type="ECO:0000256" key="4">
    <source>
        <dbReference type="ARBA" id="ARBA00022605"/>
    </source>
</evidence>
<comment type="function">
    <text evidence="8">Catalyzes the transfer of the enolpyruvyl moiety of phosphoenolpyruvate (PEP) to the 5-hydroxyl of shikimate-3-phosphate (S3P) to produce enolpyruvyl shikimate-3-phosphate and inorganic phosphate.</text>
</comment>
<feature type="binding site" evidence="8">
    <location>
        <position position="416"/>
    </location>
    <ligand>
        <name>phosphoenolpyruvate</name>
        <dbReference type="ChEBI" id="CHEBI:58702"/>
    </ligand>
</feature>
<dbReference type="PROSITE" id="PS00885">
    <property type="entry name" value="EPSP_SYNTHASE_2"/>
    <property type="match status" value="1"/>
</dbReference>
<comment type="subcellular location">
    <subcellularLocation>
        <location evidence="8">Cytoplasm</location>
    </subcellularLocation>
</comment>
<dbReference type="Proteomes" id="UP000198217">
    <property type="component" value="Chromosome I"/>
</dbReference>
<dbReference type="PANTHER" id="PTHR21090">
    <property type="entry name" value="AROM/DEHYDROQUINATE SYNTHASE"/>
    <property type="match status" value="1"/>
</dbReference>
<evidence type="ECO:0000313" key="11">
    <source>
        <dbReference type="EMBL" id="SCG36471.1"/>
    </source>
</evidence>
<evidence type="ECO:0000256" key="7">
    <source>
        <dbReference type="ARBA" id="ARBA00044633"/>
    </source>
</evidence>
<comment type="similarity">
    <text evidence="2 8">Belongs to the EPSP synthase family.</text>
</comment>
<dbReference type="AlphaFoldDB" id="A0A1C5GTK7"/>
<comment type="pathway">
    <text evidence="1 8">Metabolic intermediate biosynthesis; chorismate biosynthesis; chorismate from D-erythrose 4-phosphate and phosphoenolpyruvate: step 6/7.</text>
</comment>
<dbReference type="InterPro" id="IPR013792">
    <property type="entry name" value="RNA3'P_cycl/enolpyr_Trfase_a/b"/>
</dbReference>
<dbReference type="GO" id="GO:0009073">
    <property type="term" value="P:aromatic amino acid family biosynthetic process"/>
    <property type="evidence" value="ECO:0007669"/>
    <property type="project" value="UniProtKB-KW"/>
</dbReference>
<feature type="domain" description="Enolpyruvate transferase" evidence="10">
    <location>
        <begin position="18"/>
        <end position="422"/>
    </location>
</feature>
<dbReference type="PANTHER" id="PTHR21090:SF5">
    <property type="entry name" value="PENTAFUNCTIONAL AROM POLYPEPTIDE"/>
    <property type="match status" value="1"/>
</dbReference>
<feature type="binding site" evidence="8">
    <location>
        <position position="204"/>
    </location>
    <ligand>
        <name>3-phosphoshikimate</name>
        <dbReference type="ChEBI" id="CHEBI:145989"/>
    </ligand>
</feature>
<gene>
    <name evidence="8" type="primary">aroA</name>
    <name evidence="11" type="ORF">GA0070609_0266</name>
</gene>
<dbReference type="FunFam" id="3.65.10.10:FF:000010">
    <property type="entry name" value="3-phosphoshikimate 1-carboxyvinyltransferase"/>
    <property type="match status" value="1"/>
</dbReference>
<feature type="binding site" evidence="8">
    <location>
        <position position="129"/>
    </location>
    <ligand>
        <name>phosphoenolpyruvate</name>
        <dbReference type="ChEBI" id="CHEBI:58702"/>
    </ligand>
</feature>
<accession>A0A1C5GTK7</accession>
<dbReference type="EC" id="2.5.1.19" evidence="8"/>